<reference evidence="1" key="1">
    <citation type="submission" date="2015-12" db="EMBL/GenBank/DDBJ databases">
        <title>Gene expression during late stages of embryo sac development: a critical building block for successful pollen-pistil interactions.</title>
        <authorList>
            <person name="Liu Y."/>
            <person name="Joly V."/>
            <person name="Sabar M."/>
            <person name="Matton D.P."/>
        </authorList>
    </citation>
    <scope>NUCLEOTIDE SEQUENCE</scope>
</reference>
<dbReference type="EMBL" id="GEDG01027504">
    <property type="protein sequence ID" value="JAP13805.1"/>
    <property type="molecule type" value="Transcribed_RNA"/>
</dbReference>
<name>A0A0V0H0X7_SOLCH</name>
<protein>
    <submittedName>
        <fullName evidence="1">Putative ovule protein</fullName>
    </submittedName>
</protein>
<feature type="non-terminal residue" evidence="1">
    <location>
        <position position="1"/>
    </location>
</feature>
<sequence length="79" mass="9202">NKPPYTLVGFLDVQVNPLAPSWWVVVSHAFLSHVLLPHFCMESYTYRHINIYIIDLNLLETETCNYYFLIGIEVEGTIE</sequence>
<organism evidence="1">
    <name type="scientific">Solanum chacoense</name>
    <name type="common">Chaco potato</name>
    <dbReference type="NCBI Taxonomy" id="4108"/>
    <lineage>
        <taxon>Eukaryota</taxon>
        <taxon>Viridiplantae</taxon>
        <taxon>Streptophyta</taxon>
        <taxon>Embryophyta</taxon>
        <taxon>Tracheophyta</taxon>
        <taxon>Spermatophyta</taxon>
        <taxon>Magnoliopsida</taxon>
        <taxon>eudicotyledons</taxon>
        <taxon>Gunneridae</taxon>
        <taxon>Pentapetalae</taxon>
        <taxon>asterids</taxon>
        <taxon>lamiids</taxon>
        <taxon>Solanales</taxon>
        <taxon>Solanaceae</taxon>
        <taxon>Solanoideae</taxon>
        <taxon>Solaneae</taxon>
        <taxon>Solanum</taxon>
    </lineage>
</organism>
<evidence type="ECO:0000313" key="1">
    <source>
        <dbReference type="EMBL" id="JAP13805.1"/>
    </source>
</evidence>
<proteinExistence type="predicted"/>
<dbReference type="AlphaFoldDB" id="A0A0V0H0X7"/>
<accession>A0A0V0H0X7</accession>